<evidence type="ECO:0000313" key="4">
    <source>
        <dbReference type="Proteomes" id="UP001209540"/>
    </source>
</evidence>
<dbReference type="InterPro" id="IPR032675">
    <property type="entry name" value="LRR_dom_sf"/>
</dbReference>
<dbReference type="PANTHER" id="PTHR31639">
    <property type="entry name" value="F-BOX PROTEIN-LIKE"/>
    <property type="match status" value="1"/>
</dbReference>
<feature type="region of interest" description="Disordered" evidence="1">
    <location>
        <begin position="340"/>
        <end position="360"/>
    </location>
</feature>
<dbReference type="InterPro" id="IPR036047">
    <property type="entry name" value="F-box-like_dom_sf"/>
</dbReference>
<dbReference type="PROSITE" id="PS50181">
    <property type="entry name" value="FBOX"/>
    <property type="match status" value="1"/>
</dbReference>
<evidence type="ECO:0000259" key="2">
    <source>
        <dbReference type="PROSITE" id="PS50181"/>
    </source>
</evidence>
<evidence type="ECO:0000313" key="3">
    <source>
        <dbReference type="EMBL" id="KAI9248226.1"/>
    </source>
</evidence>
<reference evidence="3" key="2">
    <citation type="submission" date="2023-02" db="EMBL/GenBank/DDBJ databases">
        <authorList>
            <consortium name="DOE Joint Genome Institute"/>
            <person name="Mondo S.J."/>
            <person name="Chang Y."/>
            <person name="Wang Y."/>
            <person name="Ahrendt S."/>
            <person name="Andreopoulos W."/>
            <person name="Barry K."/>
            <person name="Beard J."/>
            <person name="Benny G.L."/>
            <person name="Blankenship S."/>
            <person name="Bonito G."/>
            <person name="Cuomo C."/>
            <person name="Desiro A."/>
            <person name="Gervers K.A."/>
            <person name="Hundley H."/>
            <person name="Kuo A."/>
            <person name="LaButti K."/>
            <person name="Lang B.F."/>
            <person name="Lipzen A."/>
            <person name="O'Donnell K."/>
            <person name="Pangilinan J."/>
            <person name="Reynolds N."/>
            <person name="Sandor L."/>
            <person name="Smith M.W."/>
            <person name="Tsang A."/>
            <person name="Grigoriev I.V."/>
            <person name="Stajich J.E."/>
            <person name="Spatafora J.W."/>
        </authorList>
    </citation>
    <scope>NUCLEOTIDE SEQUENCE</scope>
    <source>
        <strain evidence="3">RSA 2281</strain>
    </source>
</reference>
<reference evidence="3" key="1">
    <citation type="journal article" date="2022" name="IScience">
        <title>Evolution of zygomycete secretomes and the origins of terrestrial fungal ecologies.</title>
        <authorList>
            <person name="Chang Y."/>
            <person name="Wang Y."/>
            <person name="Mondo S."/>
            <person name="Ahrendt S."/>
            <person name="Andreopoulos W."/>
            <person name="Barry K."/>
            <person name="Beard J."/>
            <person name="Benny G.L."/>
            <person name="Blankenship S."/>
            <person name="Bonito G."/>
            <person name="Cuomo C."/>
            <person name="Desiro A."/>
            <person name="Gervers K.A."/>
            <person name="Hundley H."/>
            <person name="Kuo A."/>
            <person name="LaButti K."/>
            <person name="Lang B.F."/>
            <person name="Lipzen A."/>
            <person name="O'Donnell K."/>
            <person name="Pangilinan J."/>
            <person name="Reynolds N."/>
            <person name="Sandor L."/>
            <person name="Smith M.E."/>
            <person name="Tsang A."/>
            <person name="Grigoriev I.V."/>
            <person name="Stajich J.E."/>
            <person name="Spatafora J.W."/>
        </authorList>
    </citation>
    <scope>NUCLEOTIDE SEQUENCE</scope>
    <source>
        <strain evidence="3">RSA 2281</strain>
    </source>
</reference>
<dbReference type="InterPro" id="IPR001810">
    <property type="entry name" value="F-box_dom"/>
</dbReference>
<keyword evidence="4" id="KW-1185">Reference proteome</keyword>
<feature type="compositionally biased region" description="Acidic residues" evidence="1">
    <location>
        <begin position="350"/>
        <end position="360"/>
    </location>
</feature>
<sequence>MNGNHGEGHHKNPVGQLPHEIIAAIISFLPFRHRIRCLQLSSSWRRYLLDSPLLWSTLDDPECDLSRDLLVHKQHIKKDWIHHVDIDSLNVDQQKRAFDFLIELECSSIRSFNFSFRGEMLSSLRELLDYSGNTITSIHATVAPLTRYFLETILTQCPHLESIKYMHRQSLARGRLFHDNFAFSQPFIESRKQLEQYRAAGTTPEGERLPKGEDMHFKVKSMHFIGVAPIRQFLNGDVDLPHLEYLNIFCPSNNLIQHIQPQGWPQLRYLYLSGVNFAPEAMDAFVKAIPNIPHLMSMNVSGSCITPTNEFLMALGDLEHLQELGFLDWQTYMKRRRLPPPTPDLAAEAQDNDNDHEEEPPLLDIEEGLIYLLKGKCRRTLQKLKLVLQGRWSDRILAAIPHQQYQQQLMCFSLSMAKAVWHQQPSSEEEEQKEDPLLLTDNGLRSFASNMANHKMEFLGLFNVEKDIDSDMCQWMKNTLGPNLTLTFRDGTLNANAGLGILENGEWRINSAIYPLRKLPSACQNVPHYI</sequence>
<dbReference type="EMBL" id="JAIXMP010000039">
    <property type="protein sequence ID" value="KAI9248226.1"/>
    <property type="molecule type" value="Genomic_DNA"/>
</dbReference>
<feature type="domain" description="F-box" evidence="2">
    <location>
        <begin position="11"/>
        <end position="58"/>
    </location>
</feature>
<dbReference type="SUPFAM" id="SSF52047">
    <property type="entry name" value="RNI-like"/>
    <property type="match status" value="1"/>
</dbReference>
<accession>A0AAD5K0D1</accession>
<dbReference type="Gene3D" id="1.20.1280.50">
    <property type="match status" value="1"/>
</dbReference>
<gene>
    <name evidence="3" type="ORF">BDA99DRAFT_609051</name>
</gene>
<dbReference type="Proteomes" id="UP001209540">
    <property type="component" value="Unassembled WGS sequence"/>
</dbReference>
<name>A0AAD5K0D1_9FUNG</name>
<proteinExistence type="predicted"/>
<protein>
    <recommendedName>
        <fullName evidence="2">F-box domain-containing protein</fullName>
    </recommendedName>
</protein>
<comment type="caution">
    <text evidence="3">The sequence shown here is derived from an EMBL/GenBank/DDBJ whole genome shotgun (WGS) entry which is preliminary data.</text>
</comment>
<organism evidence="3 4">
    <name type="scientific">Phascolomyces articulosus</name>
    <dbReference type="NCBI Taxonomy" id="60185"/>
    <lineage>
        <taxon>Eukaryota</taxon>
        <taxon>Fungi</taxon>
        <taxon>Fungi incertae sedis</taxon>
        <taxon>Mucoromycota</taxon>
        <taxon>Mucoromycotina</taxon>
        <taxon>Mucoromycetes</taxon>
        <taxon>Mucorales</taxon>
        <taxon>Lichtheimiaceae</taxon>
        <taxon>Phascolomyces</taxon>
    </lineage>
</organism>
<evidence type="ECO:0000256" key="1">
    <source>
        <dbReference type="SAM" id="MobiDB-lite"/>
    </source>
</evidence>
<dbReference type="AlphaFoldDB" id="A0AAD5K0D1"/>
<dbReference type="Gene3D" id="3.80.10.10">
    <property type="entry name" value="Ribonuclease Inhibitor"/>
    <property type="match status" value="1"/>
</dbReference>
<dbReference type="SUPFAM" id="SSF81383">
    <property type="entry name" value="F-box domain"/>
    <property type="match status" value="1"/>
</dbReference>
<dbReference type="Pfam" id="PF12937">
    <property type="entry name" value="F-box-like"/>
    <property type="match status" value="1"/>
</dbReference>
<dbReference type="PANTHER" id="PTHR31639:SF256">
    <property type="entry name" value="OS07G0242900 PROTEIN"/>
    <property type="match status" value="1"/>
</dbReference>